<dbReference type="STRING" id="1742973.COMA2_20477"/>
<dbReference type="PROSITE" id="PS51257">
    <property type="entry name" value="PROKAR_LIPOPROTEIN"/>
    <property type="match status" value="1"/>
</dbReference>
<evidence type="ECO:0000313" key="1">
    <source>
        <dbReference type="EMBL" id="CUS35849.1"/>
    </source>
</evidence>
<name>A0A0S4LG38_9BACT</name>
<dbReference type="Proteomes" id="UP000198736">
    <property type="component" value="Unassembled WGS sequence"/>
</dbReference>
<dbReference type="RefSeq" id="WP_090897281.1">
    <property type="nucleotide sequence ID" value="NZ_CZPZ01000012.1"/>
</dbReference>
<protein>
    <submittedName>
        <fullName evidence="1">Uncharacterized protein</fullName>
    </submittedName>
</protein>
<dbReference type="EMBL" id="CZPZ01000012">
    <property type="protein sequence ID" value="CUS35849.1"/>
    <property type="molecule type" value="Genomic_DNA"/>
</dbReference>
<accession>A0A0S4LG38</accession>
<proteinExistence type="predicted"/>
<sequence length="105" mass="11017">MKRWCAVVAVGMVLLYSALAWGTAGCLFMLKTEPAHAHHDPPHAAHSVFCAWACQASSMSSLHAAAPVLAGLLLITMQRVASAAPSARLLTKISRSRAPPSLSAI</sequence>
<reference evidence="2" key="1">
    <citation type="submission" date="2015-10" db="EMBL/GenBank/DDBJ databases">
        <authorList>
            <person name="Luecker S."/>
            <person name="Luecker S."/>
        </authorList>
    </citation>
    <scope>NUCLEOTIDE SEQUENCE [LARGE SCALE GENOMIC DNA]</scope>
</reference>
<organism evidence="1 2">
    <name type="scientific">Candidatus Nitrospira nitrificans</name>
    <dbReference type="NCBI Taxonomy" id="1742973"/>
    <lineage>
        <taxon>Bacteria</taxon>
        <taxon>Pseudomonadati</taxon>
        <taxon>Nitrospirota</taxon>
        <taxon>Nitrospiria</taxon>
        <taxon>Nitrospirales</taxon>
        <taxon>Nitrospiraceae</taxon>
        <taxon>Nitrospira</taxon>
    </lineage>
</organism>
<keyword evidence="2" id="KW-1185">Reference proteome</keyword>
<gene>
    <name evidence="1" type="ORF">COMA2_20477</name>
</gene>
<dbReference type="AlphaFoldDB" id="A0A0S4LG38"/>
<evidence type="ECO:0000313" key="2">
    <source>
        <dbReference type="Proteomes" id="UP000198736"/>
    </source>
</evidence>